<feature type="compositionally biased region" description="Basic and acidic residues" evidence="7">
    <location>
        <begin position="294"/>
        <end position="315"/>
    </location>
</feature>
<evidence type="ECO:0000313" key="10">
    <source>
        <dbReference type="RefSeq" id="XP_005098251.2"/>
    </source>
</evidence>
<dbReference type="Proteomes" id="UP000694888">
    <property type="component" value="Unplaced"/>
</dbReference>
<dbReference type="PANTHER" id="PTHR10869:SF180">
    <property type="entry name" value="FE2OG DIOXYGENASE DOMAIN-CONTAINING PROTEIN"/>
    <property type="match status" value="1"/>
</dbReference>
<feature type="compositionally biased region" description="Basic and acidic residues" evidence="7">
    <location>
        <begin position="187"/>
        <end position="200"/>
    </location>
</feature>
<evidence type="ECO:0000256" key="6">
    <source>
        <dbReference type="ARBA" id="ARBA00023004"/>
    </source>
</evidence>
<feature type="compositionally biased region" description="Basic and acidic residues" evidence="7">
    <location>
        <begin position="162"/>
        <end position="177"/>
    </location>
</feature>
<dbReference type="InterPro" id="IPR005123">
    <property type="entry name" value="Oxoglu/Fe-dep_dioxygenase_dom"/>
</dbReference>
<keyword evidence="2" id="KW-0479">Metal-binding</keyword>
<dbReference type="PANTHER" id="PTHR10869">
    <property type="entry name" value="PROLYL 4-HYDROXYLASE ALPHA SUBUNIT"/>
    <property type="match status" value="1"/>
</dbReference>
<dbReference type="InterPro" id="IPR006620">
    <property type="entry name" value="Pro_4_hyd_alph"/>
</dbReference>
<dbReference type="RefSeq" id="XP_005098251.2">
    <property type="nucleotide sequence ID" value="XM_005098194.3"/>
</dbReference>
<evidence type="ECO:0000256" key="2">
    <source>
        <dbReference type="ARBA" id="ARBA00022723"/>
    </source>
</evidence>
<feature type="compositionally biased region" description="Basic and acidic residues" evidence="7">
    <location>
        <begin position="252"/>
        <end position="261"/>
    </location>
</feature>
<dbReference type="SMART" id="SM00702">
    <property type="entry name" value="P4Hc"/>
    <property type="match status" value="1"/>
</dbReference>
<feature type="region of interest" description="Disordered" evidence="7">
    <location>
        <begin position="1"/>
        <end position="21"/>
    </location>
</feature>
<keyword evidence="3" id="KW-0847">Vitamin C</keyword>
<dbReference type="InterPro" id="IPR045054">
    <property type="entry name" value="P4HA-like"/>
</dbReference>
<accession>A0ABM0JP51</accession>
<feature type="compositionally biased region" description="Basic and acidic residues" evidence="7">
    <location>
        <begin position="378"/>
        <end position="389"/>
    </location>
</feature>
<evidence type="ECO:0000256" key="1">
    <source>
        <dbReference type="ARBA" id="ARBA00001961"/>
    </source>
</evidence>
<evidence type="ECO:0000259" key="8">
    <source>
        <dbReference type="PROSITE" id="PS51471"/>
    </source>
</evidence>
<feature type="compositionally biased region" description="Basic and acidic residues" evidence="7">
    <location>
        <begin position="474"/>
        <end position="506"/>
    </location>
</feature>
<feature type="compositionally biased region" description="Basic and acidic residues" evidence="7">
    <location>
        <begin position="552"/>
        <end position="592"/>
    </location>
</feature>
<dbReference type="GeneID" id="101861812"/>
<proteinExistence type="predicted"/>
<dbReference type="Pfam" id="PF13640">
    <property type="entry name" value="2OG-FeII_Oxy_3"/>
    <property type="match status" value="1"/>
</dbReference>
<keyword evidence="4" id="KW-0223">Dioxygenase</keyword>
<gene>
    <name evidence="10" type="primary">LOC101861812</name>
</gene>
<dbReference type="PROSITE" id="PS51471">
    <property type="entry name" value="FE2OG_OXY"/>
    <property type="match status" value="1"/>
</dbReference>
<keyword evidence="5" id="KW-0560">Oxidoreductase</keyword>
<dbReference type="Gene3D" id="2.60.120.620">
    <property type="entry name" value="q2cbj1_9rhob like domain"/>
    <property type="match status" value="1"/>
</dbReference>
<evidence type="ECO:0000313" key="9">
    <source>
        <dbReference type="Proteomes" id="UP000694888"/>
    </source>
</evidence>
<name>A0ABM0JP51_APLCA</name>
<comment type="cofactor">
    <cofactor evidence="1">
        <name>L-ascorbate</name>
        <dbReference type="ChEBI" id="CHEBI:38290"/>
    </cofactor>
</comment>
<protein>
    <submittedName>
        <fullName evidence="10">Uncharacterized protein LOC101861812</fullName>
    </submittedName>
</protein>
<feature type="compositionally biased region" description="Basic residues" evidence="7">
    <location>
        <begin position="1"/>
        <end position="10"/>
    </location>
</feature>
<evidence type="ECO:0000256" key="4">
    <source>
        <dbReference type="ARBA" id="ARBA00022964"/>
    </source>
</evidence>
<feature type="compositionally biased region" description="Acidic residues" evidence="7">
    <location>
        <begin position="135"/>
        <end position="161"/>
    </location>
</feature>
<evidence type="ECO:0000256" key="7">
    <source>
        <dbReference type="SAM" id="MobiDB-lite"/>
    </source>
</evidence>
<keyword evidence="9" id="KW-1185">Reference proteome</keyword>
<feature type="domain" description="Fe2OG dioxygenase" evidence="8">
    <location>
        <begin position="740"/>
        <end position="852"/>
    </location>
</feature>
<organism evidence="9 10">
    <name type="scientific">Aplysia californica</name>
    <name type="common">California sea hare</name>
    <dbReference type="NCBI Taxonomy" id="6500"/>
    <lineage>
        <taxon>Eukaryota</taxon>
        <taxon>Metazoa</taxon>
        <taxon>Spiralia</taxon>
        <taxon>Lophotrochozoa</taxon>
        <taxon>Mollusca</taxon>
        <taxon>Gastropoda</taxon>
        <taxon>Heterobranchia</taxon>
        <taxon>Euthyneura</taxon>
        <taxon>Tectipleura</taxon>
        <taxon>Aplysiida</taxon>
        <taxon>Aplysioidea</taxon>
        <taxon>Aplysiidae</taxon>
        <taxon>Aplysia</taxon>
    </lineage>
</organism>
<keyword evidence="6" id="KW-0408">Iron</keyword>
<evidence type="ECO:0000256" key="3">
    <source>
        <dbReference type="ARBA" id="ARBA00022896"/>
    </source>
</evidence>
<feature type="compositionally biased region" description="Polar residues" evidence="7">
    <location>
        <begin position="317"/>
        <end position="326"/>
    </location>
</feature>
<feature type="compositionally biased region" description="Basic and acidic residues" evidence="7">
    <location>
        <begin position="521"/>
        <end position="537"/>
    </location>
</feature>
<dbReference type="InterPro" id="IPR044862">
    <property type="entry name" value="Pro_4_hyd_alph_FE2OG_OXY"/>
</dbReference>
<sequence length="909" mass="100721">MAINKKRPVKSKVSPATQNSPYVHRDVRPRRVSEDVGGSDRVSIGRWVALFAVVLAVTGCLVSPDVRRVLVRLQKTGLGEIFADAHDPSVRISSNEKREAKEEEVVGWLDPEPPENLLDDIEDDGGWHEDQVDEDELTMDDFEDGVIEPEDTEDLMEDEIVEKERRDAERQEKEYKLKAAGNSASDGKGRSSKVAEEKSVKSPKTTSESGDPPLVRGRPGRDKNAPPPIILRPGDTHIKLDASQIKFVDSPVETKDKKQPKSQDSAHTAKKSKSSVKSVNTKPPGKSPGSGKAEAPEKPEHNSKSSAKQTKEKTAIKSPSETKQGNKATTKQAKEKTAIKSPSETKQGNKATTKQAKEKTAIKSPSETKQGNKATTKQAKEKAKSEIPERPGGNKNGPPPIVLKPGDNTILDTSQIKFVDSPEKEKPMKSKASKVSAKKSTPSSKSANKKSAAESPGKNKDETPKTAANVPSSSEERAKEKVEANSSENSREKQKQTNVDKSEAKTIPKTSKSKSDGVGTAKEHKPIILNGENDKIVIDPSTLKQVNPEVIEPSKSKTKTSDKSTSMKKDSAKVSAKKQGDGKIKEDTDSNNGVKEKVNKFRAKYQKTITPKKVFIDGRRIPPTELLHQKASNSSVKVYLFNDFLSDRECDGLIKAHDSHVKALDKQPLICFDSIKTLRSHLKEVKKSSVKVTPNDFTAGTICLNSTFSAKMQMWMKSNWSYSTAFYPGESQFSTRLAARIEQAMGLSEDNGGKFQITSYPVGKAYKEHTDCILGGTEKRDRMASVLMYLNDVEDGGETSFPDLGIWVKPRKGRALLWNNMNPEGFCEPHSKHVAKVVKKGSKYILIRWYYYKSFYALGKRQPAPNLPARDEAQPMVRCDEYEMGSCRWYDEWNHDVTLEYQKNQMKLL</sequence>
<feature type="region of interest" description="Disordered" evidence="7">
    <location>
        <begin position="135"/>
        <end position="592"/>
    </location>
</feature>
<feature type="compositionally biased region" description="Low complexity" evidence="7">
    <location>
        <begin position="433"/>
        <end position="456"/>
    </location>
</feature>
<reference evidence="10" key="1">
    <citation type="submission" date="2025-08" db="UniProtKB">
        <authorList>
            <consortium name="RefSeq"/>
        </authorList>
    </citation>
    <scope>IDENTIFICATION</scope>
</reference>
<evidence type="ECO:0000256" key="5">
    <source>
        <dbReference type="ARBA" id="ARBA00023002"/>
    </source>
</evidence>